<gene>
    <name evidence="8" type="primary">hlyIII</name>
    <name evidence="8" type="ORF">LABALGLTS371_06160</name>
</gene>
<dbReference type="GO" id="GO:0012505">
    <property type="term" value="C:endomembrane system"/>
    <property type="evidence" value="ECO:0007669"/>
    <property type="project" value="UniProtKB-SubCell"/>
</dbReference>
<dbReference type="GO" id="GO:0016020">
    <property type="term" value="C:membrane"/>
    <property type="evidence" value="ECO:0007669"/>
    <property type="project" value="InterPro"/>
</dbReference>
<comment type="subcellular location">
    <subcellularLocation>
        <location evidence="1">Endomembrane system</location>
        <topology evidence="1">Multi-pass membrane protein</topology>
    </subcellularLocation>
</comment>
<organism evidence="8 9">
    <name type="scientific">Dellaglioa algida</name>
    <dbReference type="NCBI Taxonomy" id="105612"/>
    <lineage>
        <taxon>Bacteria</taxon>
        <taxon>Bacillati</taxon>
        <taxon>Bacillota</taxon>
        <taxon>Bacilli</taxon>
        <taxon>Lactobacillales</taxon>
        <taxon>Lactobacillaceae</taxon>
        <taxon>Dellaglioa</taxon>
    </lineage>
</organism>
<dbReference type="RefSeq" id="WP_146302517.1">
    <property type="nucleotide sequence ID" value="NZ_JANXKU010000003.1"/>
</dbReference>
<dbReference type="Pfam" id="PF03006">
    <property type="entry name" value="HlyIII"/>
    <property type="match status" value="1"/>
</dbReference>
<feature type="binding site" evidence="6">
    <location>
        <position position="195"/>
    </location>
    <ligand>
        <name>Zn(2+)</name>
        <dbReference type="ChEBI" id="CHEBI:29105"/>
    </ligand>
</feature>
<comment type="caution">
    <text evidence="8">The sequence shown here is derived from an EMBL/GenBank/DDBJ whole genome shotgun (WGS) entry which is preliminary data.</text>
</comment>
<feature type="binding site" evidence="6">
    <location>
        <position position="69"/>
    </location>
    <ligand>
        <name>Zn(2+)</name>
        <dbReference type="ChEBI" id="CHEBI:29105"/>
    </ligand>
</feature>
<reference evidence="8 9" key="1">
    <citation type="submission" date="2019-04" db="EMBL/GenBank/DDBJ databases">
        <title>In vitro growth and metabolic characteristics of meat-borne Lactobacillus algidus strains.</title>
        <authorList>
            <person name="Sade E."/>
            <person name="Per J."/>
            <person name="Tytti H."/>
            <person name="Johanna B.K."/>
        </authorList>
    </citation>
    <scope>NUCLEOTIDE SEQUENCE [LARGE SCALE GENOMIC DNA]</scope>
    <source>
        <strain evidence="8 9">LTS37-1</strain>
    </source>
</reference>
<feature type="transmembrane region" description="Helical" evidence="7">
    <location>
        <begin position="15"/>
        <end position="39"/>
    </location>
</feature>
<feature type="binding site" evidence="6">
    <location>
        <position position="191"/>
    </location>
    <ligand>
        <name>Zn(2+)</name>
        <dbReference type="ChEBI" id="CHEBI:29105"/>
    </ligand>
</feature>
<evidence type="ECO:0000313" key="8">
    <source>
        <dbReference type="EMBL" id="TWW11443.1"/>
    </source>
</evidence>
<feature type="transmembrane region" description="Helical" evidence="7">
    <location>
        <begin position="110"/>
        <end position="129"/>
    </location>
</feature>
<evidence type="ECO:0000256" key="4">
    <source>
        <dbReference type="ARBA" id="ARBA00022989"/>
    </source>
</evidence>
<feature type="transmembrane region" description="Helical" evidence="7">
    <location>
        <begin position="136"/>
        <end position="158"/>
    </location>
</feature>
<sequence length="213" mass="23507">MKQDYSRRYLILNEVLNAITHGIGLGLSIAGLIILLIKGAHNGSALEITSYAIYGSSLVLLYLTSTLFHSLIFTRARTVFQIFDHSSIYILIAGTYTPYCLLAVKGALGWTLFGIIWAMTILGIIYKSIWLGHFKAISTIIYLIMGWLCISAMIPLYSSLGATGFWLLVSGGVAFTIGAGIYSINGIKYLHVVWHLFVMLGTGLMYFSILLYT</sequence>
<feature type="transmembrane region" description="Helical" evidence="7">
    <location>
        <begin position="51"/>
        <end position="74"/>
    </location>
</feature>
<keyword evidence="4 7" id="KW-1133">Transmembrane helix</keyword>
<evidence type="ECO:0000256" key="2">
    <source>
        <dbReference type="ARBA" id="ARBA00008488"/>
    </source>
</evidence>
<dbReference type="PANTHER" id="PTHR20855:SF129">
    <property type="entry name" value="HEMOLYSIN-3 HOMOLOG"/>
    <property type="match status" value="1"/>
</dbReference>
<dbReference type="GO" id="GO:0140911">
    <property type="term" value="F:pore-forming activity"/>
    <property type="evidence" value="ECO:0007669"/>
    <property type="project" value="InterPro"/>
</dbReference>
<dbReference type="EMBL" id="SRRQ01000003">
    <property type="protein sequence ID" value="TWW11443.1"/>
    <property type="molecule type" value="Genomic_DNA"/>
</dbReference>
<evidence type="ECO:0000256" key="1">
    <source>
        <dbReference type="ARBA" id="ARBA00004127"/>
    </source>
</evidence>
<dbReference type="AlphaFoldDB" id="A0A5C6MB62"/>
<evidence type="ECO:0000256" key="7">
    <source>
        <dbReference type="SAM" id="Phobius"/>
    </source>
</evidence>
<protein>
    <submittedName>
        <fullName evidence="8">Hemolysin III</fullName>
    </submittedName>
</protein>
<feature type="transmembrane region" description="Helical" evidence="7">
    <location>
        <begin position="86"/>
        <end position="104"/>
    </location>
</feature>
<keyword evidence="6" id="KW-0479">Metal-binding</keyword>
<evidence type="ECO:0000256" key="5">
    <source>
        <dbReference type="ARBA" id="ARBA00023136"/>
    </source>
</evidence>
<dbReference type="NCBIfam" id="TIGR01065">
    <property type="entry name" value="hlyIII"/>
    <property type="match status" value="1"/>
</dbReference>
<dbReference type="InterPro" id="IPR004254">
    <property type="entry name" value="AdipoR/HlyIII-related"/>
</dbReference>
<dbReference type="GO" id="GO:0046872">
    <property type="term" value="F:metal ion binding"/>
    <property type="evidence" value="ECO:0007669"/>
    <property type="project" value="UniProtKB-KW"/>
</dbReference>
<feature type="transmembrane region" description="Helical" evidence="7">
    <location>
        <begin position="192"/>
        <end position="212"/>
    </location>
</feature>
<keyword evidence="3 7" id="KW-0812">Transmembrane</keyword>
<keyword evidence="6" id="KW-0862">Zinc</keyword>
<proteinExistence type="inferred from homology"/>
<evidence type="ECO:0000313" key="9">
    <source>
        <dbReference type="Proteomes" id="UP000321659"/>
    </source>
</evidence>
<evidence type="ECO:0000256" key="3">
    <source>
        <dbReference type="ARBA" id="ARBA00022692"/>
    </source>
</evidence>
<keyword evidence="5 7" id="KW-0472">Membrane</keyword>
<dbReference type="InterPro" id="IPR005744">
    <property type="entry name" value="Hy-lIII"/>
</dbReference>
<dbReference type="Proteomes" id="UP000321659">
    <property type="component" value="Unassembled WGS sequence"/>
</dbReference>
<feature type="transmembrane region" description="Helical" evidence="7">
    <location>
        <begin position="164"/>
        <end position="185"/>
    </location>
</feature>
<dbReference type="PANTHER" id="PTHR20855">
    <property type="entry name" value="ADIPOR/PROGESTIN RECEPTOR-RELATED"/>
    <property type="match status" value="1"/>
</dbReference>
<name>A0A5C6MB62_9LACO</name>
<comment type="similarity">
    <text evidence="2">Belongs to the UPF0073 (Hly-III) family.</text>
</comment>
<accession>A0A5C6MB62</accession>
<evidence type="ECO:0000256" key="6">
    <source>
        <dbReference type="PIRSR" id="PIRSR604254-1"/>
    </source>
</evidence>